<feature type="region of interest" description="Disordered" evidence="5">
    <location>
        <begin position="376"/>
        <end position="412"/>
    </location>
</feature>
<accession>A0A8S9NZ69</accession>
<name>A0A8S9NZ69_BRACR</name>
<organism evidence="8 9">
    <name type="scientific">Brassica cretica</name>
    <name type="common">Mustard</name>
    <dbReference type="NCBI Taxonomy" id="69181"/>
    <lineage>
        <taxon>Eukaryota</taxon>
        <taxon>Viridiplantae</taxon>
        <taxon>Streptophyta</taxon>
        <taxon>Embryophyta</taxon>
        <taxon>Tracheophyta</taxon>
        <taxon>Spermatophyta</taxon>
        <taxon>Magnoliopsida</taxon>
        <taxon>eudicotyledons</taxon>
        <taxon>Gunneridae</taxon>
        <taxon>Pentapetalae</taxon>
        <taxon>rosids</taxon>
        <taxon>malvids</taxon>
        <taxon>Brassicales</taxon>
        <taxon>Brassicaceae</taxon>
        <taxon>Brassiceae</taxon>
        <taxon>Brassica</taxon>
    </lineage>
</organism>
<dbReference type="EMBL" id="QGKX02001521">
    <property type="protein sequence ID" value="KAF3506582.1"/>
    <property type="molecule type" value="Genomic_DNA"/>
</dbReference>
<evidence type="ECO:0000256" key="1">
    <source>
        <dbReference type="ARBA" id="ARBA00004141"/>
    </source>
</evidence>
<feature type="transmembrane region" description="Helical" evidence="6">
    <location>
        <begin position="117"/>
        <end position="136"/>
    </location>
</feature>
<reference evidence="8" key="1">
    <citation type="submission" date="2019-12" db="EMBL/GenBank/DDBJ databases">
        <title>Genome sequencing and annotation of Brassica cretica.</title>
        <authorList>
            <person name="Studholme D.J."/>
            <person name="Sarris P."/>
        </authorList>
    </citation>
    <scope>NUCLEOTIDE SEQUENCE</scope>
    <source>
        <strain evidence="8">PFS-109/04</strain>
        <tissue evidence="8">Leaf</tissue>
    </source>
</reference>
<feature type="chain" id="PRO_5035865397" description="Major facilitator superfamily (MFS) profile domain-containing protein" evidence="7">
    <location>
        <begin position="21"/>
        <end position="412"/>
    </location>
</feature>
<evidence type="ECO:0000256" key="3">
    <source>
        <dbReference type="ARBA" id="ARBA00022989"/>
    </source>
</evidence>
<gene>
    <name evidence="8" type="ORF">F2Q69_00006094</name>
</gene>
<keyword evidence="4 6" id="KW-0472">Membrane</keyword>
<evidence type="ECO:0000313" key="8">
    <source>
        <dbReference type="EMBL" id="KAF3506582.1"/>
    </source>
</evidence>
<feature type="signal peptide" evidence="7">
    <location>
        <begin position="1"/>
        <end position="20"/>
    </location>
</feature>
<dbReference type="AlphaFoldDB" id="A0A8S9NZ69"/>
<dbReference type="PANTHER" id="PTHR23515">
    <property type="entry name" value="HIGH-AFFINITY NITRATE TRANSPORTER 2.3"/>
    <property type="match status" value="1"/>
</dbReference>
<dbReference type="Proteomes" id="UP000712600">
    <property type="component" value="Unassembled WGS sequence"/>
</dbReference>
<evidence type="ECO:0008006" key="10">
    <source>
        <dbReference type="Google" id="ProtNLM"/>
    </source>
</evidence>
<comment type="subcellular location">
    <subcellularLocation>
        <location evidence="1">Membrane</location>
        <topology evidence="1">Multi-pass membrane protein</topology>
    </subcellularLocation>
</comment>
<sequence>MRALHLGWISFFTCFTSTFAAAPLVPIIRDNLGLTKTDIGNAGVASVSGAIFSRLAMGAVCDLLGASVMFTGKIIGLVKGCAGGWGDMGGGVTQLLMPMVFHVIKVAGATPFTAWRIAFFIPGFLQVSMGILVLTLGQDLPDGNLSTLQKKGDVSKDKLTKLLNEASVLVCSSELQNICFVHSLWIFHGNRMTINNVISEYFFDRFQLELHTAGMIAASFGMANFFARPIGGLASDVSARSKTKESPRAPSKLELLSLELHLLRLPDPVISPIVDKIRSAKEPRFSLGIISGLTGAGGNFGSGLTQLAFFSSSRFHTADGLSLMGITTMIFTLLVAFIHFPQWGSMFLGPTSDSRTSKEEHYYAAEWTEDEKLQGLHEGSLKFAENSRSERGKMAAPDSTSTPLENENPANV</sequence>
<feature type="transmembrane region" description="Helical" evidence="6">
    <location>
        <begin position="321"/>
        <end position="340"/>
    </location>
</feature>
<evidence type="ECO:0000256" key="7">
    <source>
        <dbReference type="SAM" id="SignalP"/>
    </source>
</evidence>
<feature type="transmembrane region" description="Helical" evidence="6">
    <location>
        <begin position="77"/>
        <end position="97"/>
    </location>
</feature>
<evidence type="ECO:0000256" key="2">
    <source>
        <dbReference type="ARBA" id="ARBA00022692"/>
    </source>
</evidence>
<feature type="compositionally biased region" description="Polar residues" evidence="5">
    <location>
        <begin position="398"/>
        <end position="412"/>
    </location>
</feature>
<proteinExistence type="predicted"/>
<evidence type="ECO:0000313" key="9">
    <source>
        <dbReference type="Proteomes" id="UP000712600"/>
    </source>
</evidence>
<feature type="transmembrane region" description="Helical" evidence="6">
    <location>
        <begin position="285"/>
        <end position="309"/>
    </location>
</feature>
<protein>
    <recommendedName>
        <fullName evidence="10">Major facilitator superfamily (MFS) profile domain-containing protein</fullName>
    </recommendedName>
</protein>
<keyword evidence="3 6" id="KW-1133">Transmembrane helix</keyword>
<evidence type="ECO:0000256" key="6">
    <source>
        <dbReference type="SAM" id="Phobius"/>
    </source>
</evidence>
<keyword evidence="7" id="KW-0732">Signal</keyword>
<dbReference type="GO" id="GO:0016020">
    <property type="term" value="C:membrane"/>
    <property type="evidence" value="ECO:0007669"/>
    <property type="project" value="UniProtKB-SubCell"/>
</dbReference>
<evidence type="ECO:0000256" key="5">
    <source>
        <dbReference type="SAM" id="MobiDB-lite"/>
    </source>
</evidence>
<dbReference type="SUPFAM" id="SSF103473">
    <property type="entry name" value="MFS general substrate transporter"/>
    <property type="match status" value="1"/>
</dbReference>
<keyword evidence="2 6" id="KW-0812">Transmembrane</keyword>
<dbReference type="InterPro" id="IPR044772">
    <property type="entry name" value="NO3_transporter"/>
</dbReference>
<evidence type="ECO:0000256" key="4">
    <source>
        <dbReference type="ARBA" id="ARBA00023136"/>
    </source>
</evidence>
<dbReference type="Gene3D" id="1.20.1250.20">
    <property type="entry name" value="MFS general substrate transporter like domains"/>
    <property type="match status" value="1"/>
</dbReference>
<dbReference type="GO" id="GO:0015112">
    <property type="term" value="F:nitrate transmembrane transporter activity"/>
    <property type="evidence" value="ECO:0007669"/>
    <property type="project" value="InterPro"/>
</dbReference>
<dbReference type="InterPro" id="IPR036259">
    <property type="entry name" value="MFS_trans_sf"/>
</dbReference>
<comment type="caution">
    <text evidence="8">The sequence shown here is derived from an EMBL/GenBank/DDBJ whole genome shotgun (WGS) entry which is preliminary data.</text>
</comment>